<dbReference type="SUPFAM" id="SSF50974">
    <property type="entry name" value="Nitrous oxide reductase, N-terminal domain"/>
    <property type="match status" value="1"/>
</dbReference>
<name>A0ABX0M6K7_9BURK</name>
<dbReference type="EMBL" id="VVIW01000002">
    <property type="protein sequence ID" value="NHZ39214.1"/>
    <property type="molecule type" value="Genomic_DNA"/>
</dbReference>
<gene>
    <name evidence="1" type="ORF">F1609_03390</name>
</gene>
<evidence type="ECO:0000313" key="2">
    <source>
        <dbReference type="Proteomes" id="UP000819052"/>
    </source>
</evidence>
<dbReference type="SUPFAM" id="SSF63829">
    <property type="entry name" value="Calcium-dependent phosphotriesterase"/>
    <property type="match status" value="1"/>
</dbReference>
<dbReference type="Proteomes" id="UP000819052">
    <property type="component" value="Unassembled WGS sequence"/>
</dbReference>
<dbReference type="RefSeq" id="WP_167074728.1">
    <property type="nucleotide sequence ID" value="NZ_VVIW01000002.1"/>
</dbReference>
<evidence type="ECO:0000313" key="1">
    <source>
        <dbReference type="EMBL" id="NHZ39214.1"/>
    </source>
</evidence>
<dbReference type="InterPro" id="IPR011045">
    <property type="entry name" value="N2O_reductase_N"/>
</dbReference>
<comment type="caution">
    <text evidence="1">The sequence shown here is derived from an EMBL/GenBank/DDBJ whole genome shotgun (WGS) entry which is preliminary data.</text>
</comment>
<reference evidence="1 2" key="1">
    <citation type="submission" date="2019-09" db="EMBL/GenBank/DDBJ databases">
        <title>Taxonomy of Antarctic Massilia spp.: description of Massilia rubra sp. nov., Massilia aquatica sp. nov., Massilia mucilaginosa sp. nov., Massilia frigida sp. nov. isolated from streams, lakes and regoliths.</title>
        <authorList>
            <person name="Holochova P."/>
            <person name="Sedlacek I."/>
            <person name="Kralova S."/>
            <person name="Maslanova I."/>
            <person name="Busse H.-J."/>
            <person name="Stankova E."/>
            <person name="Vrbovska V."/>
            <person name="Kovarovic V."/>
            <person name="Bartak M."/>
            <person name="Svec P."/>
            <person name="Pantucek R."/>
        </authorList>
    </citation>
    <scope>NUCLEOTIDE SEQUENCE [LARGE SCALE GENOMIC DNA]</scope>
    <source>
        <strain evidence="1 2">CCM 8693</strain>
    </source>
</reference>
<proteinExistence type="predicted"/>
<keyword evidence="2" id="KW-1185">Reference proteome</keyword>
<protein>
    <submittedName>
        <fullName evidence="1">Uncharacterized protein</fullName>
    </submittedName>
</protein>
<accession>A0ABX0M6K7</accession>
<organism evidence="1 2">
    <name type="scientific">Massilia aquatica</name>
    <dbReference type="NCBI Taxonomy" id="2609000"/>
    <lineage>
        <taxon>Bacteria</taxon>
        <taxon>Pseudomonadati</taxon>
        <taxon>Pseudomonadota</taxon>
        <taxon>Betaproteobacteria</taxon>
        <taxon>Burkholderiales</taxon>
        <taxon>Oxalobacteraceae</taxon>
        <taxon>Telluria group</taxon>
        <taxon>Massilia</taxon>
    </lineage>
</organism>
<sequence length="295" mass="32312">MTTLSETDIDSSILDVIPGNKPDEYFVLGNWSDRAGDDETICCIVAVTSRPEGLAWQVLYSIETWGMQMSRLSPESYLIGSVDGEVIRVTGSTRDAMDAGVGSIHCIDGVSDTDCWLAYNGGVSHWDGRNISRTFSSGWLHTLHVLRADFGVAVGAKGIVLLFDGAGWAEVESVPVNTELTQVFCTSDREIYIGGWRGVLYRWDGRDTWERIELITDHGEHADCCIGNVVCYNGGLYVCASQLGLFRIEGSTAIKVQDFSSSRAAVIGDKLVITSWSTLWECDGHAWRSTVIPLP</sequence>